<proteinExistence type="predicted"/>
<feature type="compositionally biased region" description="Basic residues" evidence="1">
    <location>
        <begin position="2091"/>
        <end position="2106"/>
    </location>
</feature>
<feature type="compositionally biased region" description="Low complexity" evidence="1">
    <location>
        <begin position="2068"/>
        <end position="2083"/>
    </location>
</feature>
<feature type="compositionally biased region" description="Basic and acidic residues" evidence="1">
    <location>
        <begin position="13"/>
        <end position="22"/>
    </location>
</feature>
<feature type="region of interest" description="Disordered" evidence="1">
    <location>
        <begin position="1"/>
        <end position="22"/>
    </location>
</feature>
<protein>
    <submittedName>
        <fullName evidence="3">SRCR domain-containing protein</fullName>
    </submittedName>
</protein>
<feature type="compositionally biased region" description="Low complexity" evidence="1">
    <location>
        <begin position="1368"/>
        <end position="1380"/>
    </location>
</feature>
<dbReference type="GO" id="GO:0031072">
    <property type="term" value="F:heat shock protein binding"/>
    <property type="evidence" value="ECO:0007669"/>
    <property type="project" value="InterPro"/>
</dbReference>
<organism evidence="2 3">
    <name type="scientific">Macrostomum lignano</name>
    <dbReference type="NCBI Taxonomy" id="282301"/>
    <lineage>
        <taxon>Eukaryota</taxon>
        <taxon>Metazoa</taxon>
        <taxon>Spiralia</taxon>
        <taxon>Lophotrochozoa</taxon>
        <taxon>Platyhelminthes</taxon>
        <taxon>Rhabditophora</taxon>
        <taxon>Macrostomorpha</taxon>
        <taxon>Macrostomida</taxon>
        <taxon>Macrostomidae</taxon>
        <taxon>Macrostomum</taxon>
    </lineage>
</organism>
<feature type="compositionally biased region" description="Low complexity" evidence="1">
    <location>
        <begin position="1429"/>
        <end position="1455"/>
    </location>
</feature>
<evidence type="ECO:0000256" key="1">
    <source>
        <dbReference type="SAM" id="MobiDB-lite"/>
    </source>
</evidence>
<reference evidence="3" key="1">
    <citation type="submission" date="2016-11" db="UniProtKB">
        <authorList>
            <consortium name="WormBaseParasite"/>
        </authorList>
    </citation>
    <scope>IDENTIFICATION</scope>
</reference>
<feature type="region of interest" description="Disordered" evidence="1">
    <location>
        <begin position="2303"/>
        <end position="2326"/>
    </location>
</feature>
<sequence>YMRQWAAMPIPKQEAKSPADAEVDVRRRRVGERPYSTAAQAAADGQHMCDTWRQYCAGAASSTEGSCLVQRLRYKTHMPTWRQLQQRGQLFSDDASYRMAAESEVHRGQVAADDANADAGLVQRQPALERPLGVAAKRVVAGREQHARLRGGAHSWRLFHNEVEILTNLLSYNGYPKNFVMKIVNSFLNDKLTEPNRMKVPRGCGHSARRGLASSGALGVAVCVLGATASAKLADDDFDRRSRRKRQRVAGHPLHAPSRHLEWRLRLDGTDPPSQHRVADLDVPLLVDADSLRAGRAAGIASFGRRLISSSAGARMMAEPLVIVTSWHDDSLVPNEDSIHRGQLLLQRVEGPYLGSGAISTTALCHRYSRPDDSSRRSSCRIPMKFAHRVCQVNRTFEGAWQTRRALSMRFMDVSRRSVKQPKSLNTLACLSSFLTMSSTSVDGRLCISDLQYLLAGCRWWPDLQDVHPSGRLPANYGDAFSFDDVKRGDCMPAGRKWGRSSPSCPAAACRSDPYTNSLSEVACRRGRCLRLSNVAPAPLSINTDSLEPLISWVCRLLDPKYAGVRVVHLLVAGLVLQRRDGVGVALRASCLDLQAHAKWSSFAHFLRLLPCAAMQAFAEASPSAQAESGQCSTDLSCIVGSLSRPIFSTISSYTLSATSGFSIIKRMAQRKVFAVVSVPARNSSVTAMASRVSLNSSGRISWKYGSSEARREPNTSWQMMLLAAELMRTVVSMGAPAAASIERCRWSVSTAMISSAPRRPKPKSRSVFRVNRRYSRQISPHDNATDVAEDTGCKCLALPAAQLLCIVHHCFFEGRPSVKHVDTLRAKVDANNWLCAKSLVEGQVHGLRQVAQTSDHGVPANRWRILAVEALAAEPVEAQSRRTASDRQSCCRGHFVFQLYLGKRLLTATSLETWSPLLLPSPRVPVLSSRAAVLSSRAVLLSPRAAVLSSRAVLLSSRAAVLFSRAVLLSSKAAVLSPRVAVLSSRAADEDLRTDAVVQHADELVVTDFATAAGVQLADHPLGQPLGRLSGLTVPHEGLHRHLQLLGADEAVAILIQMPEDRLQTGTYLNDGLADEGLGRLETFNQLGDWESALLVLKAAERFHALPQVALRHLHAAAGVDAQKGLQLAAARLPGRPEWLRAAGLLAGRRIGSAGAERANISQPSAAVSMSSVIPAWQFTWQSAATMPSASNKVGSVESLRVEQDDEEDRRLAMKLIADKRLEALDIVEGYELIGLPGEMAHQPAPNRQPRQFDARAGIKSFERLPKVTAEIAREILVAQAPQKCCQSKQFLWDMPITKVENTLAWHLDRGWRGGFQCGCTGAAGRVVWPPHSSPSTELGHERRVVAEAARAPRSGCRRRRGREAGAEGSRAPMAAGRRTGAERGCEAGAEGGGAPGGRRRQQQQGARRAPKAAGRQAGAEGGGAPGGARRQQGARRAPMTAGRQAGADGSRASGGRRRQQGRAAGPHPRQSTYCLETYVESRFTCWSYEPFSGQKLDSPNEGKAPGPWEVELRPREMFVDQDKELIVPHTSTVTPCHHCNAKGKTVCHKCRGKKLTRCGDCGGHGRKTVAQGAVLRKVDCGECDGQGKRRCPLCSGSGEETCTTCSGHQQLVFAVKLKCEWRGKNADYIEERTDLPDELVRDVTGKVIFEEEGELLTPISNFPISPVNRASKSLIGAHENSLKGQRVLRQRHNLRGIPVTEVHYEHEGRQGVFFVYGFENKLFAQGLPSGSCCSLLAAAPQQPQDGLKGAIIDLPAEVAGRPVADHLADLGVQLSLHLGELFFPPAVQAVGHNSRRVVGGLDIICCPAAQVRGQARHLGHVAQQPQHIPHQLLRGIRRSGVHAAAQFGSLSSVMFHRMLQAELRHCACGAPAIRLGGFKQFWINCSARVTSRHSQPTNCRSGSSKEIANRLNFVIQQQEEGQQEVASGQRVGPPAVDGGGNDVQAAADCVEKAGRAGLQVGADEVVDRCGGLQEQCLELFVGPDEVLHDVEQAVQQAQAAGGAVVGAWLSGQPQELEQRAQHDGRSLGVAGELAQQAGKASKAALGADAVSAIKAIKAAGRAKQAESKAASSADRAGAASARLVNDRSSRRRRGSRCSRRRRRSAASAKGNSSVSASGSGSLCGSPMSSTSKSGNFSHRASKPLASDSDSSSRRAATSVSKLYVSSSSATCSRDLCTVIFASFSEGWLFSQLKCKQLTVMSSESARNRATQRRRPRQRSAGICGAASSCAAVMPLPARSSETRLAQMKRTSRSARGFESGWAGRRARKQVETGGREVEQGGEQLLLSAGVGLVPKAGRRVARQQVQAGHTSAAEQGHLADGGGSDADGLVRHLAVVKAGWGEPAHAIKQGQQQQLGPQLAPVQPAVLPSQRAAGLPVGVAGQQLPGAQLHEAQVWRLRCHGVRFDGVAGIGLGA</sequence>
<dbReference type="InterPro" id="IPR052789">
    <property type="entry name" value="SSUH2_homolog"/>
</dbReference>
<keyword evidence="2" id="KW-1185">Reference proteome</keyword>
<dbReference type="WBParaSite" id="maker-uti_cns_0045679-snap-gene-0.10-mRNA-1">
    <property type="protein sequence ID" value="maker-uti_cns_0045679-snap-gene-0.10-mRNA-1"/>
    <property type="gene ID" value="maker-uti_cns_0045679-snap-gene-0.10"/>
</dbReference>
<feature type="region of interest" description="Disordered" evidence="1">
    <location>
        <begin position="2068"/>
        <end position="2154"/>
    </location>
</feature>
<dbReference type="PANTHER" id="PTHR48465:SF1">
    <property type="entry name" value="PROTEIN SSUH2 HOMOLOG"/>
    <property type="match status" value="1"/>
</dbReference>
<feature type="compositionally biased region" description="Low complexity" evidence="1">
    <location>
        <begin position="1404"/>
        <end position="1420"/>
    </location>
</feature>
<dbReference type="PANTHER" id="PTHR48465">
    <property type="entry name" value="PROTEIN SSUH2 HOMOLOG"/>
    <property type="match status" value="1"/>
</dbReference>
<accession>A0A1I8J240</accession>
<dbReference type="CDD" id="cd10719">
    <property type="entry name" value="DnaJ_zf"/>
    <property type="match status" value="1"/>
</dbReference>
<name>A0A1I8J240_9PLAT</name>
<feature type="compositionally biased region" description="Low complexity" evidence="1">
    <location>
        <begin position="2107"/>
        <end position="2127"/>
    </location>
</feature>
<dbReference type="Proteomes" id="UP000095280">
    <property type="component" value="Unplaced"/>
</dbReference>
<feature type="region of interest" description="Disordered" evidence="1">
    <location>
        <begin position="2242"/>
        <end position="2278"/>
    </location>
</feature>
<feature type="compositionally biased region" description="Low complexity" evidence="1">
    <location>
        <begin position="2144"/>
        <end position="2154"/>
    </location>
</feature>
<feature type="compositionally biased region" description="Polar residues" evidence="1">
    <location>
        <begin position="2305"/>
        <end position="2315"/>
    </location>
</feature>
<feature type="compositionally biased region" description="Polar residues" evidence="1">
    <location>
        <begin position="2128"/>
        <end position="2140"/>
    </location>
</feature>
<evidence type="ECO:0000313" key="2">
    <source>
        <dbReference type="Proteomes" id="UP000095280"/>
    </source>
</evidence>
<feature type="region of interest" description="Disordered" evidence="1">
    <location>
        <begin position="2204"/>
        <end position="2223"/>
    </location>
</feature>
<feature type="region of interest" description="Disordered" evidence="1">
    <location>
        <begin position="1350"/>
        <end position="1472"/>
    </location>
</feature>
<dbReference type="GO" id="GO:0051082">
    <property type="term" value="F:unfolded protein binding"/>
    <property type="evidence" value="ECO:0007669"/>
    <property type="project" value="InterPro"/>
</dbReference>
<dbReference type="InterPro" id="IPR001305">
    <property type="entry name" value="HSP_DnaJ_Cys-rich_dom"/>
</dbReference>
<evidence type="ECO:0000313" key="3">
    <source>
        <dbReference type="WBParaSite" id="maker-uti_cns_0045679-snap-gene-0.10-mRNA-1"/>
    </source>
</evidence>